<sequence length="262" mass="29030">MGAEQSVGQQKSRDLTKYSQRQSFQSTRGTGHSSSLPSSPQYDWHRSSLCGTSYSHDNNYGSMQISSNKKQQRSSISTSLKDTSSSSEFSSTKSLNYLSSKSSSTTLKKPGILTVNSGRRTSTSHYDLRSGGDFGQIALKKLQRIPTFEPILSSAKMPGHLTSTTNQPIALNSQSIQLPSSSSTTAVTSTSFIRKKQFIPNLPEFDCEELVKISSIYEQYLHEYASEVSQKQSNIIILQNKIDRDISQLVNILQSREKVLAH</sequence>
<feature type="compositionally biased region" description="Polar residues" evidence="1">
    <location>
        <begin position="1"/>
        <end position="10"/>
    </location>
</feature>
<feature type="region of interest" description="Disordered" evidence="1">
    <location>
        <begin position="61"/>
        <end position="127"/>
    </location>
</feature>
<feature type="region of interest" description="Disordered" evidence="1">
    <location>
        <begin position="1"/>
        <end position="43"/>
    </location>
</feature>
<comment type="caution">
    <text evidence="2">The sequence shown here is derived from an EMBL/GenBank/DDBJ whole genome shotgun (WGS) entry which is preliminary data.</text>
</comment>
<protein>
    <submittedName>
        <fullName evidence="2">Uncharacterized protein</fullName>
    </submittedName>
</protein>
<reference evidence="2 3" key="1">
    <citation type="submission" date="2019-03" db="EMBL/GenBank/DDBJ databases">
        <title>An improved genome assembly of the fluke Schistosoma japonicum.</title>
        <authorList>
            <person name="Hu W."/>
            <person name="Luo F."/>
            <person name="Yin M."/>
            <person name="Mo X."/>
            <person name="Sun C."/>
            <person name="Wu Q."/>
            <person name="Zhu B."/>
            <person name="Xiang M."/>
            <person name="Wang J."/>
            <person name="Wang Y."/>
            <person name="Zhang T."/>
            <person name="Xu B."/>
            <person name="Zheng H."/>
            <person name="Feng Z."/>
        </authorList>
    </citation>
    <scope>NUCLEOTIDE SEQUENCE [LARGE SCALE GENOMIC DNA]</scope>
    <source>
        <strain evidence="2">HuSjv2</strain>
        <tissue evidence="2">Worms</tissue>
    </source>
</reference>
<proteinExistence type="predicted"/>
<organism evidence="2 3">
    <name type="scientific">Schistosoma japonicum</name>
    <name type="common">Blood fluke</name>
    <dbReference type="NCBI Taxonomy" id="6182"/>
    <lineage>
        <taxon>Eukaryota</taxon>
        <taxon>Metazoa</taxon>
        <taxon>Spiralia</taxon>
        <taxon>Lophotrochozoa</taxon>
        <taxon>Platyhelminthes</taxon>
        <taxon>Trematoda</taxon>
        <taxon>Digenea</taxon>
        <taxon>Strigeidida</taxon>
        <taxon>Schistosomatoidea</taxon>
        <taxon>Schistosomatidae</taxon>
        <taxon>Schistosoma</taxon>
    </lineage>
</organism>
<evidence type="ECO:0000313" key="2">
    <source>
        <dbReference type="EMBL" id="TNN15066.1"/>
    </source>
</evidence>
<name>A0A4Z2DF25_SCHJA</name>
<keyword evidence="3" id="KW-1185">Reference proteome</keyword>
<accession>A0A4Z2DF25</accession>
<feature type="compositionally biased region" description="Polar residues" evidence="1">
    <location>
        <begin position="17"/>
        <end position="41"/>
    </location>
</feature>
<evidence type="ECO:0000313" key="3">
    <source>
        <dbReference type="Proteomes" id="UP000311919"/>
    </source>
</evidence>
<dbReference type="Proteomes" id="UP000311919">
    <property type="component" value="Unassembled WGS sequence"/>
</dbReference>
<gene>
    <name evidence="2" type="ORF">EWB00_001669</name>
</gene>
<dbReference type="EMBL" id="SKCS01000158">
    <property type="protein sequence ID" value="TNN15066.1"/>
    <property type="molecule type" value="Genomic_DNA"/>
</dbReference>
<dbReference type="OrthoDB" id="6248946at2759"/>
<feature type="compositionally biased region" description="Polar residues" evidence="1">
    <location>
        <begin position="114"/>
        <end position="125"/>
    </location>
</feature>
<feature type="compositionally biased region" description="Low complexity" evidence="1">
    <location>
        <begin position="74"/>
        <end position="109"/>
    </location>
</feature>
<evidence type="ECO:0000256" key="1">
    <source>
        <dbReference type="SAM" id="MobiDB-lite"/>
    </source>
</evidence>
<dbReference type="AlphaFoldDB" id="A0A4Z2DF25"/>